<evidence type="ECO:0000313" key="3">
    <source>
        <dbReference type="Proteomes" id="UP001165080"/>
    </source>
</evidence>
<protein>
    <recommendedName>
        <fullName evidence="4">Metallo-beta-lactamase domain-containing protein</fullName>
    </recommendedName>
</protein>
<evidence type="ECO:0008006" key="4">
    <source>
        <dbReference type="Google" id="ProtNLM"/>
    </source>
</evidence>
<dbReference type="InterPro" id="IPR036866">
    <property type="entry name" value="RibonucZ/Hydroxyglut_hydro"/>
</dbReference>
<dbReference type="AlphaFoldDB" id="A0A9W6EZ72"/>
<feature type="region of interest" description="Disordered" evidence="1">
    <location>
        <begin position="1"/>
        <end position="37"/>
    </location>
</feature>
<gene>
    <name evidence="2" type="primary">PLEST000207</name>
    <name evidence="2" type="ORF">PLESTB_000365000</name>
</gene>
<dbReference type="Gene3D" id="3.60.15.10">
    <property type="entry name" value="Ribonuclease Z/Hydroxyacylglutathione hydrolase-like"/>
    <property type="match status" value="1"/>
</dbReference>
<dbReference type="SUPFAM" id="SSF56281">
    <property type="entry name" value="Metallo-hydrolase/oxidoreductase"/>
    <property type="match status" value="1"/>
</dbReference>
<dbReference type="Proteomes" id="UP001165080">
    <property type="component" value="Unassembled WGS sequence"/>
</dbReference>
<dbReference type="Pfam" id="PF23023">
    <property type="entry name" value="Anti-Pycsar_Apyc1"/>
    <property type="match status" value="1"/>
</dbReference>
<proteinExistence type="predicted"/>
<evidence type="ECO:0000313" key="2">
    <source>
        <dbReference type="EMBL" id="GLC50309.1"/>
    </source>
</evidence>
<comment type="caution">
    <text evidence="2">The sequence shown here is derived from an EMBL/GenBank/DDBJ whole genome shotgun (WGS) entry which is preliminary data.</text>
</comment>
<dbReference type="EMBL" id="BRXU01000003">
    <property type="protein sequence ID" value="GLC50309.1"/>
    <property type="molecule type" value="Genomic_DNA"/>
</dbReference>
<sequence>MGNYLTSSVGVEDSGTGAVPGADGTGEESTDKSSDKGSQNFEIVVLGTGAGTTYVYSRETSSSFVVLKEGEPLLLCDAGYGVTASCQHHVGRLPPHIYISHNHGDHAGELPVVLAVESKAAAAAGRPAPSLYAHPDVVEELRQHRLRELNSTGKPLEAFASFRQVPSGGRTPIGDSGLSVKPFLSRHSETCYGLLLYLDDRPLLGWTADSGFDEALYDHLSEAPQLLVDARSEGTEEHAGFNELDRLAALPYMRDKTVYITGYGKQDEAPSPQEVPAGMVTARPGMRIRLAPQQVPAGSGQQG</sequence>
<accession>A0A9W6EZ72</accession>
<keyword evidence="3" id="KW-1185">Reference proteome</keyword>
<reference evidence="2 3" key="1">
    <citation type="journal article" date="2023" name="Commun. Biol.">
        <title>Reorganization of the ancestral sex-determining regions during the evolution of trioecy in Pleodorina starrii.</title>
        <authorList>
            <person name="Takahashi K."/>
            <person name="Suzuki S."/>
            <person name="Kawai-Toyooka H."/>
            <person name="Yamamoto K."/>
            <person name="Hamaji T."/>
            <person name="Ootsuki R."/>
            <person name="Yamaguchi H."/>
            <person name="Kawachi M."/>
            <person name="Higashiyama T."/>
            <person name="Nozaki H."/>
        </authorList>
    </citation>
    <scope>NUCLEOTIDE SEQUENCE [LARGE SCALE GENOMIC DNA]</scope>
    <source>
        <strain evidence="2 3">NIES-4479</strain>
    </source>
</reference>
<dbReference type="OrthoDB" id="4062651at2759"/>
<organism evidence="2 3">
    <name type="scientific">Pleodorina starrii</name>
    <dbReference type="NCBI Taxonomy" id="330485"/>
    <lineage>
        <taxon>Eukaryota</taxon>
        <taxon>Viridiplantae</taxon>
        <taxon>Chlorophyta</taxon>
        <taxon>core chlorophytes</taxon>
        <taxon>Chlorophyceae</taxon>
        <taxon>CS clade</taxon>
        <taxon>Chlamydomonadales</taxon>
        <taxon>Volvocaceae</taxon>
        <taxon>Pleodorina</taxon>
    </lineage>
</organism>
<evidence type="ECO:0000256" key="1">
    <source>
        <dbReference type="SAM" id="MobiDB-lite"/>
    </source>
</evidence>
<name>A0A9W6EZ72_9CHLO</name>